<dbReference type="PRINTS" id="PR01250">
    <property type="entry name" value="RIBOSOMALL34"/>
</dbReference>
<feature type="signal peptide" evidence="14">
    <location>
        <begin position="1"/>
        <end position="21"/>
    </location>
</feature>
<feature type="disulfide bond" evidence="13">
    <location>
        <begin position="284"/>
        <end position="321"/>
    </location>
</feature>
<dbReference type="InterPro" id="IPR001461">
    <property type="entry name" value="Aspartic_peptidase_A1"/>
</dbReference>
<comment type="similarity">
    <text evidence="3">Belongs to the eukaryotic ribosomal protein eL34 family.</text>
</comment>
<comment type="similarity">
    <text evidence="2">Belongs to the peptidase A1 family.</text>
</comment>
<keyword evidence="7" id="KW-0064">Aspartyl protease</keyword>
<dbReference type="InterPro" id="IPR038562">
    <property type="entry name" value="Ribosomal_eL34_C_sf"/>
</dbReference>
<evidence type="ECO:0000256" key="1">
    <source>
        <dbReference type="ARBA" id="ARBA00001130"/>
    </source>
</evidence>
<dbReference type="Gene3D" id="6.20.340.10">
    <property type="match status" value="1"/>
</dbReference>
<keyword evidence="17" id="KW-1185">Reference proteome</keyword>
<dbReference type="PROSITE" id="PS01145">
    <property type="entry name" value="RIBOSOMAL_L34E"/>
    <property type="match status" value="1"/>
</dbReference>
<keyword evidence="6 14" id="KW-0732">Signal</keyword>
<dbReference type="GO" id="GO:0006412">
    <property type="term" value="P:translation"/>
    <property type="evidence" value="ECO:0007669"/>
    <property type="project" value="InterPro"/>
</dbReference>
<organism evidence="16 17">
    <name type="scientific">Parasitella parasitica</name>
    <dbReference type="NCBI Taxonomy" id="35722"/>
    <lineage>
        <taxon>Eukaryota</taxon>
        <taxon>Fungi</taxon>
        <taxon>Fungi incertae sedis</taxon>
        <taxon>Mucoromycota</taxon>
        <taxon>Mucoromycotina</taxon>
        <taxon>Mucoromycetes</taxon>
        <taxon>Mucorales</taxon>
        <taxon>Mucorineae</taxon>
        <taxon>Mucoraceae</taxon>
        <taxon>Parasitella</taxon>
    </lineage>
</organism>
<dbReference type="GO" id="GO:0004190">
    <property type="term" value="F:aspartic-type endopeptidase activity"/>
    <property type="evidence" value="ECO:0007669"/>
    <property type="project" value="UniProtKB-KW"/>
</dbReference>
<keyword evidence="9" id="KW-0689">Ribosomal protein</keyword>
<dbReference type="HAMAP" id="MF_00349">
    <property type="entry name" value="Ribosomal_eL34"/>
    <property type="match status" value="1"/>
</dbReference>
<evidence type="ECO:0000256" key="8">
    <source>
        <dbReference type="ARBA" id="ARBA00022801"/>
    </source>
</evidence>
<dbReference type="GO" id="GO:1990904">
    <property type="term" value="C:ribonucleoprotein complex"/>
    <property type="evidence" value="ECO:0007669"/>
    <property type="project" value="UniProtKB-KW"/>
</dbReference>
<name>A0A0B7MZ05_9FUNG</name>
<reference evidence="16 17" key="1">
    <citation type="submission" date="2014-09" db="EMBL/GenBank/DDBJ databases">
        <authorList>
            <person name="Ellenberger Sabrina"/>
        </authorList>
    </citation>
    <scope>NUCLEOTIDE SEQUENCE [LARGE SCALE GENOMIC DNA]</scope>
    <source>
        <strain evidence="16 17">CBS 412.66</strain>
    </source>
</reference>
<dbReference type="GO" id="GO:0006508">
    <property type="term" value="P:proteolysis"/>
    <property type="evidence" value="ECO:0007669"/>
    <property type="project" value="UniProtKB-KW"/>
</dbReference>
<evidence type="ECO:0000256" key="14">
    <source>
        <dbReference type="SAM" id="SignalP"/>
    </source>
</evidence>
<feature type="chain" id="PRO_5002120124" description="Large ribosomal subunit protein eL34" evidence="14">
    <location>
        <begin position="22"/>
        <end position="486"/>
    </location>
</feature>
<dbReference type="FunFam" id="2.40.70.10:FF:000115">
    <property type="entry name" value="Lysosomal aspartic protease"/>
    <property type="match status" value="1"/>
</dbReference>
<dbReference type="Gene3D" id="6.20.370.70">
    <property type="match status" value="1"/>
</dbReference>
<dbReference type="InterPro" id="IPR033121">
    <property type="entry name" value="PEPTIDASE_A1"/>
</dbReference>
<feature type="active site" evidence="12">
    <location>
        <position position="67"/>
    </location>
</feature>
<dbReference type="EC" id="3.4.23.21" evidence="4"/>
<feature type="active site" evidence="12">
    <location>
        <position position="249"/>
    </location>
</feature>
<dbReference type="PANTHER" id="PTHR47966">
    <property type="entry name" value="BETA-SITE APP-CLEAVING ENZYME, ISOFORM A-RELATED"/>
    <property type="match status" value="1"/>
</dbReference>
<dbReference type="InterPro" id="IPR021109">
    <property type="entry name" value="Peptidase_aspartic_dom_sf"/>
</dbReference>
<dbReference type="Gene3D" id="2.40.70.10">
    <property type="entry name" value="Acid Proteases"/>
    <property type="match status" value="2"/>
</dbReference>
<dbReference type="GO" id="GO:0005840">
    <property type="term" value="C:ribosome"/>
    <property type="evidence" value="ECO:0007669"/>
    <property type="project" value="UniProtKB-KW"/>
</dbReference>
<dbReference type="AlphaFoldDB" id="A0A0B7MZ05"/>
<comment type="catalytic activity">
    <reaction evidence="1">
        <text>Hydrolysis of proteins with broad specificity similar to that of pepsin A, preferring hydrophobic residues at P1 and P1'. Clots milk and activates trypsinogen. Does not cleave 4-Gln-|-His-5, but does cleave 10-His-|-Leu-11 and 12-Val-|-Glu-13 in B chain of insulin.</text>
        <dbReference type="EC" id="3.4.23.21"/>
    </reaction>
</comment>
<protein>
    <recommendedName>
        <fullName evidence="11">Large ribosomal subunit protein eL34</fullName>
        <ecNumber evidence="4">3.4.23.21</ecNumber>
    </recommendedName>
</protein>
<evidence type="ECO:0000256" key="6">
    <source>
        <dbReference type="ARBA" id="ARBA00022729"/>
    </source>
</evidence>
<evidence type="ECO:0000313" key="16">
    <source>
        <dbReference type="EMBL" id="CEP08353.1"/>
    </source>
</evidence>
<dbReference type="InterPro" id="IPR018065">
    <property type="entry name" value="Ribosomal_eL34_CS"/>
</dbReference>
<proteinExistence type="inferred from homology"/>
<feature type="domain" description="Peptidase A1" evidence="15">
    <location>
        <begin position="48"/>
        <end position="360"/>
    </location>
</feature>
<keyword evidence="10" id="KW-0687">Ribonucleoprotein</keyword>
<dbReference type="GO" id="GO:0003735">
    <property type="term" value="F:structural constituent of ribosome"/>
    <property type="evidence" value="ECO:0007669"/>
    <property type="project" value="InterPro"/>
</dbReference>
<dbReference type="STRING" id="35722.A0A0B7MZ05"/>
<dbReference type="Pfam" id="PF00026">
    <property type="entry name" value="Asp"/>
    <property type="match status" value="1"/>
</dbReference>
<dbReference type="CDD" id="cd05471">
    <property type="entry name" value="pepsin_like"/>
    <property type="match status" value="1"/>
</dbReference>
<evidence type="ECO:0000259" key="15">
    <source>
        <dbReference type="PROSITE" id="PS51767"/>
    </source>
</evidence>
<evidence type="ECO:0000256" key="12">
    <source>
        <dbReference type="PIRSR" id="PIRSR601461-1"/>
    </source>
</evidence>
<dbReference type="InterPro" id="IPR047868">
    <property type="entry name" value="Ribosomal_L34e_arc-type"/>
</dbReference>
<dbReference type="PANTHER" id="PTHR47966:SF51">
    <property type="entry name" value="BETA-SITE APP-CLEAVING ENZYME, ISOFORM A-RELATED"/>
    <property type="match status" value="1"/>
</dbReference>
<evidence type="ECO:0000256" key="4">
    <source>
        <dbReference type="ARBA" id="ARBA00013205"/>
    </source>
</evidence>
<feature type="disulfide bond" evidence="13">
    <location>
        <begin position="81"/>
        <end position="87"/>
    </location>
</feature>
<evidence type="ECO:0000256" key="10">
    <source>
        <dbReference type="ARBA" id="ARBA00023274"/>
    </source>
</evidence>
<keyword evidence="8" id="KW-0378">Hydrolase</keyword>
<evidence type="ECO:0000256" key="9">
    <source>
        <dbReference type="ARBA" id="ARBA00022980"/>
    </source>
</evidence>
<dbReference type="PROSITE" id="PS51767">
    <property type="entry name" value="PEPTIDASE_A1"/>
    <property type="match status" value="1"/>
</dbReference>
<evidence type="ECO:0000256" key="13">
    <source>
        <dbReference type="PIRSR" id="PIRSR601461-2"/>
    </source>
</evidence>
<dbReference type="Pfam" id="PF01199">
    <property type="entry name" value="Ribosomal_L34e"/>
    <property type="match status" value="1"/>
</dbReference>
<dbReference type="SUPFAM" id="SSF50630">
    <property type="entry name" value="Acid proteases"/>
    <property type="match status" value="1"/>
</dbReference>
<keyword evidence="13" id="KW-1015">Disulfide bond</keyword>
<sequence length="486" mass="54079">MKLISHHITLAVLTLCLTVSSAPIDIRNDDNNRIVKLKQRGYLHGSGYTGSIGIGQHSVDRFNIVFDTGSSDFWVLSNEGCISKHYCGTHHQYQAKKSSSYTPYDTDRSLVINYGTGSISAHIGRDTIYIGTTQVEGQFVADAYKISREFNDLPIDGIMGLGLPGLSKTVPNKPTLVENMVNQGLIDRIMFSVYTQPAGGEIDFGGTDPANYEGSITYAPVIGDLYWQIEMSRASFGNYSIESRYLIMDTGTTLLLVSSKEAEKMHEQIEGSRKNDDGTYSIPCNSRGTLPDLVIQIEGQKLSVSPNDYVLLPSDGDSSMCLSGISGQNTNKHNHWIMGDVFFKAYYTVFDQENMKIGFATARTDPRLAMEAYDKNWMAQRLTYRRRCSYNTRSNRVRAVKTPGGKLVVQYEKKPVKAPRCGDCGETLAGIKALRPREFATVSKTQKNVSRAYGGSRCAHCVRNRIVRAFLIEEQKIVKKVLKAQK</sequence>
<keyword evidence="5" id="KW-0645">Protease</keyword>
<evidence type="ECO:0000256" key="3">
    <source>
        <dbReference type="ARBA" id="ARBA00009875"/>
    </source>
</evidence>
<dbReference type="InterPro" id="IPR008195">
    <property type="entry name" value="Ribosomal_eL34"/>
</dbReference>
<evidence type="ECO:0000256" key="2">
    <source>
        <dbReference type="ARBA" id="ARBA00007447"/>
    </source>
</evidence>
<evidence type="ECO:0000256" key="7">
    <source>
        <dbReference type="ARBA" id="ARBA00022750"/>
    </source>
</evidence>
<dbReference type="InterPro" id="IPR034164">
    <property type="entry name" value="Pepsin-like_dom"/>
</dbReference>
<evidence type="ECO:0000256" key="11">
    <source>
        <dbReference type="ARBA" id="ARBA00035227"/>
    </source>
</evidence>
<evidence type="ECO:0000256" key="5">
    <source>
        <dbReference type="ARBA" id="ARBA00022670"/>
    </source>
</evidence>
<dbReference type="OrthoDB" id="15189at2759"/>
<gene>
    <name evidence="16" type="primary">PARPA_01664.1 scaffold 1359</name>
</gene>
<evidence type="ECO:0000313" key="17">
    <source>
        <dbReference type="Proteomes" id="UP000054107"/>
    </source>
</evidence>
<dbReference type="EMBL" id="LN719426">
    <property type="protein sequence ID" value="CEP08353.1"/>
    <property type="molecule type" value="Genomic_DNA"/>
</dbReference>
<accession>A0A0B7MZ05</accession>
<dbReference type="Proteomes" id="UP000054107">
    <property type="component" value="Unassembled WGS sequence"/>
</dbReference>